<evidence type="ECO:0000256" key="6">
    <source>
        <dbReference type="ARBA" id="ARBA00023049"/>
    </source>
</evidence>
<dbReference type="KEGG" id="fau:Fraau_2560"/>
<keyword evidence="5" id="KW-0862">Zinc</keyword>
<proteinExistence type="predicted"/>
<keyword evidence="4" id="KW-0378">Hydrolase</keyword>
<keyword evidence="6" id="KW-0482">Metalloprotease</keyword>
<organism evidence="9 10">
    <name type="scientific">Frateuria aurantia (strain ATCC 33424 / DSM 6220 / KCTC 2777 / LMG 1558 / NBRC 3245 / NCIMB 13370)</name>
    <name type="common">Acetobacter aurantius</name>
    <dbReference type="NCBI Taxonomy" id="767434"/>
    <lineage>
        <taxon>Bacteria</taxon>
        <taxon>Pseudomonadati</taxon>
        <taxon>Pseudomonadota</taxon>
        <taxon>Gammaproteobacteria</taxon>
        <taxon>Lysobacterales</taxon>
        <taxon>Rhodanobacteraceae</taxon>
        <taxon>Frateuria</taxon>
    </lineage>
</organism>
<dbReference type="STRING" id="767434.Fraau_2560"/>
<dbReference type="Pfam" id="PF01435">
    <property type="entry name" value="Peptidase_M48"/>
    <property type="match status" value="1"/>
</dbReference>
<dbReference type="Gene3D" id="3.30.2010.10">
    <property type="entry name" value="Metalloproteases ('zincins'), catalytic domain"/>
    <property type="match status" value="1"/>
</dbReference>
<dbReference type="GO" id="GO:0004222">
    <property type="term" value="F:metalloendopeptidase activity"/>
    <property type="evidence" value="ECO:0007669"/>
    <property type="project" value="InterPro"/>
</dbReference>
<evidence type="ECO:0000313" key="9">
    <source>
        <dbReference type="EMBL" id="AFC86907.1"/>
    </source>
</evidence>
<evidence type="ECO:0000256" key="4">
    <source>
        <dbReference type="ARBA" id="ARBA00022801"/>
    </source>
</evidence>
<dbReference type="eggNOG" id="COG4783">
    <property type="taxonomic scope" value="Bacteria"/>
</dbReference>
<dbReference type="GO" id="GO:0046872">
    <property type="term" value="F:metal ion binding"/>
    <property type="evidence" value="ECO:0007669"/>
    <property type="project" value="UniProtKB-KW"/>
</dbReference>
<evidence type="ECO:0000256" key="5">
    <source>
        <dbReference type="ARBA" id="ARBA00022833"/>
    </source>
</evidence>
<protein>
    <submittedName>
        <fullName evidence="9">Putative Zn-dependent protease</fullName>
    </submittedName>
</protein>
<dbReference type="InterPro" id="IPR011990">
    <property type="entry name" value="TPR-like_helical_dom_sf"/>
</dbReference>
<dbReference type="PANTHER" id="PTHR22726">
    <property type="entry name" value="METALLOENDOPEPTIDASE OMA1"/>
    <property type="match status" value="1"/>
</dbReference>
<reference evidence="9" key="1">
    <citation type="submission" date="2012-02" db="EMBL/GenBank/DDBJ databases">
        <title>The complete genome of Frateuria aurantia DSM 6220.</title>
        <authorList>
            <consortium name="US DOE Joint Genome Institute (JGI-PGF)"/>
            <person name="Lucas S."/>
            <person name="Copeland A."/>
            <person name="Lapidus A."/>
            <person name="Glavina del Rio T."/>
            <person name="Dalin E."/>
            <person name="Tice H."/>
            <person name="Bruce D."/>
            <person name="Goodwin L."/>
            <person name="Pitluck S."/>
            <person name="Peters L."/>
            <person name="Ovchinnikova G."/>
            <person name="Teshima H."/>
            <person name="Kyrpides N."/>
            <person name="Mavromatis K."/>
            <person name="Ivanova N."/>
            <person name="Brettin T."/>
            <person name="Detter J.C."/>
            <person name="Han C."/>
            <person name="Larimer F."/>
            <person name="Land M."/>
            <person name="Hauser L."/>
            <person name="Markowitz V."/>
            <person name="Cheng J.-F."/>
            <person name="Hugenholtz P."/>
            <person name="Woyke T."/>
            <person name="Wu D."/>
            <person name="Brambilla E."/>
            <person name="Klenk H.-P."/>
            <person name="Eisen J.A."/>
        </authorList>
    </citation>
    <scope>NUCLEOTIDE SEQUENCE</scope>
    <source>
        <strain evidence="9">DSM 6220</strain>
    </source>
</reference>
<feature type="domain" description="Peptidase M48" evidence="8">
    <location>
        <begin position="73"/>
        <end position="263"/>
    </location>
</feature>
<sequence length="532" mass="57105">MPFCLRPSRCLLVVLSSLGLVAGSPGVAQDLPRLPELGSSADALVAPQQAELWGQAMYRQMRRIGRLLDDPLLDDRLNGLGHRLAAASDRPTAHFRFLLVKDPEINAFAAPGGYIAVNSGLILLSHNEAELASVLAHEIGHITQDHLQRSFEQARHATPLLGLVLLGAVAAGGAGAGDAGLATLAGGQGLLLQRSINFTRADEAEADQVGIQTLARAGFDPDAMAEFFGRLGDQLRTGGSERSVPGLLQDHPVTSRRIADAKAAAAIIRRHPQPFMPSASWSLPWAMNPSSGPLPATKPSIGTGADQDYLFLRERVRVLSGRSAALDRYYRPRLQASVVTPADAYGAALNLTREGRGQRALDWLLPLLQRNPDNLIIHLAVASARLQAGQRAAALALYASLHRDHPVSQAVTLAYARALLGASPQQARMASAMLRPLLAGSDDPAWYSLYARSCEQAGEPVRAGEADAAASYYAGRPFDAIEQFRRLLDRGDLDYYARARIQAQVSQLTPLVLELRSRHIVTDDYPGMAASP</sequence>
<name>H8L6Z7_FRAAD</name>
<dbReference type="GO" id="GO:0016020">
    <property type="term" value="C:membrane"/>
    <property type="evidence" value="ECO:0007669"/>
    <property type="project" value="TreeGrafter"/>
</dbReference>
<feature type="signal peptide" evidence="7">
    <location>
        <begin position="1"/>
        <end position="22"/>
    </location>
</feature>
<feature type="chain" id="PRO_5006954143" evidence="7">
    <location>
        <begin position="23"/>
        <end position="532"/>
    </location>
</feature>
<evidence type="ECO:0000256" key="1">
    <source>
        <dbReference type="ARBA" id="ARBA00001947"/>
    </source>
</evidence>
<keyword evidence="7" id="KW-0732">Signal</keyword>
<dbReference type="InterPro" id="IPR051156">
    <property type="entry name" value="Mito/Outer_Membr_Metalloprot"/>
</dbReference>
<dbReference type="SUPFAM" id="SSF48452">
    <property type="entry name" value="TPR-like"/>
    <property type="match status" value="1"/>
</dbReference>
<keyword evidence="3" id="KW-0479">Metal-binding</keyword>
<keyword evidence="2 9" id="KW-0645">Protease</keyword>
<evidence type="ECO:0000256" key="3">
    <source>
        <dbReference type="ARBA" id="ARBA00022723"/>
    </source>
</evidence>
<dbReference type="InterPro" id="IPR001915">
    <property type="entry name" value="Peptidase_M48"/>
</dbReference>
<comment type="cofactor">
    <cofactor evidence="1">
        <name>Zn(2+)</name>
        <dbReference type="ChEBI" id="CHEBI:29105"/>
    </cofactor>
</comment>
<evidence type="ECO:0000256" key="7">
    <source>
        <dbReference type="SAM" id="SignalP"/>
    </source>
</evidence>
<dbReference type="PANTHER" id="PTHR22726:SF1">
    <property type="entry name" value="METALLOENDOPEPTIDASE OMA1, MITOCHONDRIAL"/>
    <property type="match status" value="1"/>
</dbReference>
<dbReference type="OrthoDB" id="9810445at2"/>
<dbReference type="EMBL" id="CP003350">
    <property type="protein sequence ID" value="AFC86907.1"/>
    <property type="molecule type" value="Genomic_DNA"/>
</dbReference>
<dbReference type="Proteomes" id="UP000005234">
    <property type="component" value="Chromosome"/>
</dbReference>
<dbReference type="CDD" id="cd07324">
    <property type="entry name" value="M48C_Oma1-like"/>
    <property type="match status" value="1"/>
</dbReference>
<dbReference type="GO" id="GO:0051603">
    <property type="term" value="P:proteolysis involved in protein catabolic process"/>
    <property type="evidence" value="ECO:0007669"/>
    <property type="project" value="TreeGrafter"/>
</dbReference>
<gene>
    <name evidence="9" type="ordered locus">Fraau_2560</name>
</gene>
<evidence type="ECO:0000313" key="10">
    <source>
        <dbReference type="Proteomes" id="UP000005234"/>
    </source>
</evidence>
<keyword evidence="10" id="KW-1185">Reference proteome</keyword>
<evidence type="ECO:0000259" key="8">
    <source>
        <dbReference type="Pfam" id="PF01435"/>
    </source>
</evidence>
<dbReference type="HOGENOM" id="CLU_030556_1_1_6"/>
<accession>H8L6Z7</accession>
<dbReference type="AlphaFoldDB" id="H8L6Z7"/>
<evidence type="ECO:0000256" key="2">
    <source>
        <dbReference type="ARBA" id="ARBA00022670"/>
    </source>
</evidence>